<comment type="caution">
    <text evidence="5">The sequence shown here is derived from an EMBL/GenBank/DDBJ whole genome shotgun (WGS) entry which is preliminary data.</text>
</comment>
<dbReference type="SUPFAM" id="SSF53323">
    <property type="entry name" value="Pyruvate-ferredoxin oxidoreductase, PFOR, domain III"/>
    <property type="match status" value="1"/>
</dbReference>
<dbReference type="InterPro" id="IPR022367">
    <property type="entry name" value="2-oxoacid/accept_OxRdtase_asu"/>
</dbReference>
<dbReference type="NCBIfam" id="TIGR03710">
    <property type="entry name" value="OAFO_sf"/>
    <property type="match status" value="1"/>
</dbReference>
<dbReference type="InterPro" id="IPR050722">
    <property type="entry name" value="Pyruvate:ferred/Flavod_OxRd"/>
</dbReference>
<keyword evidence="2" id="KW-0472">Membrane</keyword>
<dbReference type="InterPro" id="IPR002869">
    <property type="entry name" value="Pyrv_flavodox_OxRed_cen"/>
</dbReference>
<dbReference type="InterPro" id="IPR029061">
    <property type="entry name" value="THDP-binding"/>
</dbReference>
<feature type="domain" description="Pyruvate flavodoxin/ferredoxin oxidoreductase pyrimidine binding" evidence="4">
    <location>
        <begin position="220"/>
        <end position="456"/>
    </location>
</feature>
<keyword evidence="2" id="KW-0812">Transmembrane</keyword>
<evidence type="ECO:0000313" key="5">
    <source>
        <dbReference type="EMBL" id="MBK1643974.1"/>
    </source>
</evidence>
<feature type="domain" description="Pyruvate/ketoisovalerate oxidoreductase catalytic" evidence="3">
    <location>
        <begin position="19"/>
        <end position="183"/>
    </location>
</feature>
<feature type="transmembrane region" description="Helical" evidence="2">
    <location>
        <begin position="12"/>
        <end position="35"/>
    </location>
</feature>
<dbReference type="InterPro" id="IPR019752">
    <property type="entry name" value="Pyrv/ketoisovalerate_OxRed_cat"/>
</dbReference>
<dbReference type="EMBL" id="NRSD01000003">
    <property type="protein sequence ID" value="MBK1643974.1"/>
    <property type="molecule type" value="Genomic_DNA"/>
</dbReference>
<dbReference type="Proteomes" id="UP001138802">
    <property type="component" value="Unassembled WGS sequence"/>
</dbReference>
<dbReference type="GO" id="GO:0016903">
    <property type="term" value="F:oxidoreductase activity, acting on the aldehyde or oxo group of donors"/>
    <property type="evidence" value="ECO:0007669"/>
    <property type="project" value="InterPro"/>
</dbReference>
<sequence>MNERLTHDPGTAIAIIGSGGSGAVTAGLILLAAVGHTGYYGLLGRSAGPQIRGGESAAMLRFGPHPVECMGDHFDLLVALDWDTVGRFADELPLACTSMILTDARHDEVPAVLGGHGASVHALPWRDLASTLPEGRVNMVALGSVGALLGLPFEALEAGVRATLGEKGERILAPSLAGVRAGYASGVDLGLNPPRVSGGGAAAPVAARWNLSGNEAAGLGAVRGGVRFVAAYPITPASEMLEWLAPRLELLGGSLLQAEDELASVNMIIGASFGGVPSLTATSGPGLSLMMEGLGLAVASETPVVVVNVQRGGPSTGIPTKSEQSDLNIALHGLHGDAPHLVLAALGIRDCAATVEWGVRLAEHLQTAAIVLSDQILGQSRAIVDPLTDQPFGGAGQAPLQRVIAPLADSDHRRYRSTATGISPMTLPGMPGGMYTADGLEHNEAGTPSSRAADHLEQLEKRLRKLTDFDYGSAWAEIRGEGERVLLTWGSAAGAVFEAAARLRAAGSPTKAIALRLLAPLPRAALLDALGGASQILVVEQNQGAQCFAYLHSLRVLPGHASSYARPGPLPLRPGEILDAVERDQPTREA</sequence>
<evidence type="ECO:0000259" key="3">
    <source>
        <dbReference type="Pfam" id="PF01558"/>
    </source>
</evidence>
<dbReference type="CDD" id="cd07034">
    <property type="entry name" value="TPP_PYR_PFOR_IOR-alpha_like"/>
    <property type="match status" value="1"/>
</dbReference>
<dbReference type="AlphaFoldDB" id="A0A9X0WGP9"/>
<gene>
    <name evidence="5" type="ORF">CKO25_04750</name>
</gene>
<dbReference type="Gene3D" id="3.40.50.920">
    <property type="match status" value="1"/>
</dbReference>
<keyword evidence="2" id="KW-1133">Transmembrane helix</keyword>
<dbReference type="GO" id="GO:0006979">
    <property type="term" value="P:response to oxidative stress"/>
    <property type="evidence" value="ECO:0007669"/>
    <property type="project" value="TreeGrafter"/>
</dbReference>
<name>A0A9X0WGP9_9GAMM</name>
<evidence type="ECO:0000256" key="2">
    <source>
        <dbReference type="SAM" id="Phobius"/>
    </source>
</evidence>
<keyword evidence="1" id="KW-0560">Oxidoreductase</keyword>
<evidence type="ECO:0000259" key="4">
    <source>
        <dbReference type="Pfam" id="PF01855"/>
    </source>
</evidence>
<dbReference type="PANTHER" id="PTHR32154">
    <property type="entry name" value="PYRUVATE-FLAVODOXIN OXIDOREDUCTASE-RELATED"/>
    <property type="match status" value="1"/>
</dbReference>
<dbReference type="PANTHER" id="PTHR32154:SF20">
    <property type="entry name" value="2-OXOGLUTARATE OXIDOREDUCTASE SUBUNIT KORA"/>
    <property type="match status" value="1"/>
</dbReference>
<accession>A0A9X0WGP9</accession>
<dbReference type="Gene3D" id="3.40.920.10">
    <property type="entry name" value="Pyruvate-ferredoxin oxidoreductase, PFOR, domain III"/>
    <property type="match status" value="1"/>
</dbReference>
<evidence type="ECO:0000313" key="6">
    <source>
        <dbReference type="Proteomes" id="UP001138802"/>
    </source>
</evidence>
<dbReference type="RefSeq" id="WP_200386778.1">
    <property type="nucleotide sequence ID" value="NZ_NRSD01000003.1"/>
</dbReference>
<proteinExistence type="predicted"/>
<dbReference type="InterPro" id="IPR002880">
    <property type="entry name" value="Pyrv_Fd/Flavodoxin_OxRdtase_N"/>
</dbReference>
<reference evidence="5 6" key="1">
    <citation type="journal article" date="2020" name="Microorganisms">
        <title>Osmotic Adaptation and Compatible Solute Biosynthesis of Phototrophic Bacteria as Revealed from Genome Analyses.</title>
        <authorList>
            <person name="Imhoff J.F."/>
            <person name="Rahn T."/>
            <person name="Kunzel S."/>
            <person name="Keller A."/>
            <person name="Neulinger S.C."/>
        </authorList>
    </citation>
    <scope>NUCLEOTIDE SEQUENCE [LARGE SCALE GENOMIC DNA]</scope>
    <source>
        <strain evidence="5 6">DSM 21303</strain>
    </source>
</reference>
<dbReference type="InterPro" id="IPR009014">
    <property type="entry name" value="Transketo_C/PFOR_II"/>
</dbReference>
<dbReference type="Pfam" id="PF01558">
    <property type="entry name" value="POR"/>
    <property type="match status" value="1"/>
</dbReference>
<organism evidence="5 6">
    <name type="scientific">Thiocapsa imhoffii</name>
    <dbReference type="NCBI Taxonomy" id="382777"/>
    <lineage>
        <taxon>Bacteria</taxon>
        <taxon>Pseudomonadati</taxon>
        <taxon>Pseudomonadota</taxon>
        <taxon>Gammaproteobacteria</taxon>
        <taxon>Chromatiales</taxon>
        <taxon>Chromatiaceae</taxon>
        <taxon>Thiocapsa</taxon>
    </lineage>
</organism>
<dbReference type="Gene3D" id="3.40.50.970">
    <property type="match status" value="1"/>
</dbReference>
<protein>
    <submittedName>
        <fullName evidence="5">2-oxoglutarate synthase</fullName>
    </submittedName>
</protein>
<dbReference type="SUPFAM" id="SSF52922">
    <property type="entry name" value="TK C-terminal domain-like"/>
    <property type="match status" value="1"/>
</dbReference>
<evidence type="ECO:0000256" key="1">
    <source>
        <dbReference type="ARBA" id="ARBA00023002"/>
    </source>
</evidence>
<keyword evidence="6" id="KW-1185">Reference proteome</keyword>
<dbReference type="Pfam" id="PF01855">
    <property type="entry name" value="POR_N"/>
    <property type="match status" value="1"/>
</dbReference>
<dbReference type="SUPFAM" id="SSF52518">
    <property type="entry name" value="Thiamin diphosphate-binding fold (THDP-binding)"/>
    <property type="match status" value="1"/>
</dbReference>